<dbReference type="RefSeq" id="WP_093608503.1">
    <property type="nucleotide sequence ID" value="NZ_FNFF01000003.1"/>
</dbReference>
<dbReference type="STRING" id="417292.SAMN05421806_103150"/>
<organism evidence="4 5">
    <name type="scientific">Streptomyces indicus</name>
    <dbReference type="NCBI Taxonomy" id="417292"/>
    <lineage>
        <taxon>Bacteria</taxon>
        <taxon>Bacillati</taxon>
        <taxon>Actinomycetota</taxon>
        <taxon>Actinomycetes</taxon>
        <taxon>Kitasatosporales</taxon>
        <taxon>Streptomycetaceae</taxon>
        <taxon>Streptomyces</taxon>
    </lineage>
</organism>
<evidence type="ECO:0000259" key="3">
    <source>
        <dbReference type="Pfam" id="PF07510"/>
    </source>
</evidence>
<dbReference type="AlphaFoldDB" id="A0A1G8XG89"/>
<gene>
    <name evidence="4" type="ORF">SAMN05421806_103150</name>
</gene>
<dbReference type="PANTHER" id="PTHR24094:SF15">
    <property type="entry name" value="AMP-DEPENDENT SYNTHETASE_LIGASE DOMAIN-CONTAINING PROTEIN-RELATED"/>
    <property type="match status" value="1"/>
</dbReference>
<feature type="compositionally biased region" description="Pro residues" evidence="1">
    <location>
        <begin position="53"/>
        <end position="65"/>
    </location>
</feature>
<feature type="chain" id="PRO_5039712539" description="GmrSD restriction endonucleases C-terminal domain-containing protein" evidence="2">
    <location>
        <begin position="29"/>
        <end position="265"/>
    </location>
</feature>
<evidence type="ECO:0000313" key="4">
    <source>
        <dbReference type="EMBL" id="SDJ88760.1"/>
    </source>
</evidence>
<name>A0A1G8XG89_9ACTN</name>
<accession>A0A1G8XG89</accession>
<feature type="domain" description="GmrSD restriction endonucleases C-terminal" evidence="3">
    <location>
        <begin position="123"/>
        <end position="257"/>
    </location>
</feature>
<keyword evidence="5" id="KW-1185">Reference proteome</keyword>
<evidence type="ECO:0000313" key="5">
    <source>
        <dbReference type="Proteomes" id="UP000199155"/>
    </source>
</evidence>
<dbReference type="Proteomes" id="UP000199155">
    <property type="component" value="Unassembled WGS sequence"/>
</dbReference>
<evidence type="ECO:0000256" key="2">
    <source>
        <dbReference type="SAM" id="SignalP"/>
    </source>
</evidence>
<sequence length="265" mass="29093">MAGSTAGRGGRRLRTLLLAACASLTVAAGCTPLQVERADGRFHTASPEATASKPPPKKSPTPTPTPSRTLASKGFPPDAKTARAQLAALQVAWGKNWETYKRAEFGETWSDAVDVPGGRNGCDTRDDVLRRDLKNLKEGDRNPCVVVSGTLVDPYTGKELPYYYRRASQIESDHIVALGAAWRAGAWAWSPQQRLNYANDLDVLLATDKETNTAKSSQTPDKWKPPRQAYWCEYARRWTGIKAKYKLTVTAPEKLALQDMLATCK</sequence>
<feature type="region of interest" description="Disordered" evidence="1">
    <location>
        <begin position="45"/>
        <end position="77"/>
    </location>
</feature>
<evidence type="ECO:0000256" key="1">
    <source>
        <dbReference type="SAM" id="MobiDB-lite"/>
    </source>
</evidence>
<proteinExistence type="predicted"/>
<dbReference type="InterPro" id="IPR011089">
    <property type="entry name" value="GmrSD_C"/>
</dbReference>
<keyword evidence="2" id="KW-0732">Signal</keyword>
<dbReference type="EMBL" id="FNFF01000003">
    <property type="protein sequence ID" value="SDJ88760.1"/>
    <property type="molecule type" value="Genomic_DNA"/>
</dbReference>
<protein>
    <recommendedName>
        <fullName evidence="3">GmrSD restriction endonucleases C-terminal domain-containing protein</fullName>
    </recommendedName>
</protein>
<feature type="signal peptide" evidence="2">
    <location>
        <begin position="1"/>
        <end position="28"/>
    </location>
</feature>
<dbReference type="OrthoDB" id="5196645at2"/>
<reference evidence="4 5" key="1">
    <citation type="submission" date="2016-10" db="EMBL/GenBank/DDBJ databases">
        <authorList>
            <person name="de Groot N.N."/>
        </authorList>
    </citation>
    <scope>NUCLEOTIDE SEQUENCE [LARGE SCALE GENOMIC DNA]</scope>
    <source>
        <strain evidence="4 5">CGMCC 4.5727</strain>
    </source>
</reference>
<dbReference type="PANTHER" id="PTHR24094">
    <property type="entry name" value="SECRETED PROTEIN"/>
    <property type="match status" value="1"/>
</dbReference>
<dbReference type="Pfam" id="PF07510">
    <property type="entry name" value="GmrSD_C"/>
    <property type="match status" value="1"/>
</dbReference>